<dbReference type="SUPFAM" id="SSF49842">
    <property type="entry name" value="TNF-like"/>
    <property type="match status" value="1"/>
</dbReference>
<dbReference type="InterPro" id="IPR008983">
    <property type="entry name" value="Tumour_necrosis_fac-like_dom"/>
</dbReference>
<feature type="region of interest" description="Disordered" evidence="2">
    <location>
        <begin position="129"/>
        <end position="159"/>
    </location>
</feature>
<reference evidence="5" key="1">
    <citation type="submission" date="2022-11" db="EMBL/GenBank/DDBJ databases">
        <title>Centuries of genome instability and evolution in soft-shell clam transmissible cancer (bioRxiv).</title>
        <authorList>
            <person name="Hart S.F.M."/>
            <person name="Yonemitsu M.A."/>
            <person name="Giersch R.M."/>
            <person name="Beal B.F."/>
            <person name="Arriagada G."/>
            <person name="Davis B.W."/>
            <person name="Ostrander E.A."/>
            <person name="Goff S.P."/>
            <person name="Metzger M.J."/>
        </authorList>
    </citation>
    <scope>NUCLEOTIDE SEQUENCE</scope>
    <source>
        <strain evidence="5">MELC-2E11</strain>
        <tissue evidence="5">Siphon/mantle</tissue>
    </source>
</reference>
<feature type="compositionally biased region" description="Basic residues" evidence="2">
    <location>
        <begin position="132"/>
        <end position="155"/>
    </location>
</feature>
<keyword evidence="3" id="KW-0812">Transmembrane</keyword>
<proteinExistence type="inferred from homology"/>
<keyword evidence="6" id="KW-1185">Reference proteome</keyword>
<name>A0ABY7G0V2_MYAAR</name>
<protein>
    <recommendedName>
        <fullName evidence="4">THD domain-containing protein</fullName>
    </recommendedName>
</protein>
<accession>A0ABY7G0V2</accession>
<dbReference type="InterPro" id="IPR006052">
    <property type="entry name" value="TNF_dom"/>
</dbReference>
<evidence type="ECO:0000313" key="5">
    <source>
        <dbReference type="EMBL" id="WAR27527.1"/>
    </source>
</evidence>
<evidence type="ECO:0000313" key="6">
    <source>
        <dbReference type="Proteomes" id="UP001164746"/>
    </source>
</evidence>
<evidence type="ECO:0000259" key="4">
    <source>
        <dbReference type="Pfam" id="PF00229"/>
    </source>
</evidence>
<evidence type="ECO:0000256" key="3">
    <source>
        <dbReference type="SAM" id="Phobius"/>
    </source>
</evidence>
<keyword evidence="3" id="KW-0472">Membrane</keyword>
<evidence type="ECO:0000256" key="2">
    <source>
        <dbReference type="SAM" id="MobiDB-lite"/>
    </source>
</evidence>
<comment type="similarity">
    <text evidence="1">Belongs to the tumor necrosis factor family.</text>
</comment>
<dbReference type="EMBL" id="CP111026">
    <property type="protein sequence ID" value="WAR27527.1"/>
    <property type="molecule type" value="Genomic_DNA"/>
</dbReference>
<dbReference type="Gene3D" id="2.60.120.40">
    <property type="match status" value="1"/>
</dbReference>
<evidence type="ECO:0000256" key="1">
    <source>
        <dbReference type="ARBA" id="ARBA00008670"/>
    </source>
</evidence>
<sequence>MDCQCKKWFIRICIVCVISCLFMVICCIYCTIIIHSYYQDVNRKLHTSIEVNEMNIESTNVLNHGKDISSLKDSVCSLCQKYSFKFKEVVDEYMARTWLIKGRLILEVIHKYGESLHTDLQLKESREFQPLSRRKRAKGGKKKGGKKTRKQKTKSAHFSQLSEPDYQQYMYGNPNIKRDDTPSMHMFELSRSWDKKMNPFDVKENGVFVAKKDGVYFAYAQIEFLYKPSCDPAMGIKQRRPNGPNPDLRTDETQQEIYCAPPCIVTNQAAIRSSCLITSLFNMKKNDYLTVENVMMNNVTFVKAKNFFGAILLS</sequence>
<feature type="domain" description="THD" evidence="4">
    <location>
        <begin position="204"/>
        <end position="313"/>
    </location>
</feature>
<keyword evidence="3" id="KW-1133">Transmembrane helix</keyword>
<feature type="transmembrane region" description="Helical" evidence="3">
    <location>
        <begin position="12"/>
        <end position="38"/>
    </location>
</feature>
<dbReference type="Pfam" id="PF00229">
    <property type="entry name" value="TNF"/>
    <property type="match status" value="1"/>
</dbReference>
<organism evidence="5 6">
    <name type="scientific">Mya arenaria</name>
    <name type="common">Soft-shell clam</name>
    <dbReference type="NCBI Taxonomy" id="6604"/>
    <lineage>
        <taxon>Eukaryota</taxon>
        <taxon>Metazoa</taxon>
        <taxon>Spiralia</taxon>
        <taxon>Lophotrochozoa</taxon>
        <taxon>Mollusca</taxon>
        <taxon>Bivalvia</taxon>
        <taxon>Autobranchia</taxon>
        <taxon>Heteroconchia</taxon>
        <taxon>Euheterodonta</taxon>
        <taxon>Imparidentia</taxon>
        <taxon>Neoheterodontei</taxon>
        <taxon>Myida</taxon>
        <taxon>Myoidea</taxon>
        <taxon>Myidae</taxon>
        <taxon>Mya</taxon>
    </lineage>
</organism>
<gene>
    <name evidence="5" type="ORF">MAR_013231</name>
</gene>
<dbReference type="Proteomes" id="UP001164746">
    <property type="component" value="Chromosome 15"/>
</dbReference>